<dbReference type="Proteomes" id="UP000515861">
    <property type="component" value="Chromosome"/>
</dbReference>
<dbReference type="KEGG" id="ssau:H8M03_11195"/>
<proteinExistence type="predicted"/>
<organism evidence="2 3">
    <name type="scientific">Sphingomonas sabuli</name>
    <dbReference type="NCBI Taxonomy" id="2764186"/>
    <lineage>
        <taxon>Bacteria</taxon>
        <taxon>Pseudomonadati</taxon>
        <taxon>Pseudomonadota</taxon>
        <taxon>Alphaproteobacteria</taxon>
        <taxon>Sphingomonadales</taxon>
        <taxon>Sphingomonadaceae</taxon>
        <taxon>Sphingomonas</taxon>
    </lineage>
</organism>
<dbReference type="Gene3D" id="3.40.630.30">
    <property type="match status" value="1"/>
</dbReference>
<dbReference type="EMBL" id="CP060697">
    <property type="protein sequence ID" value="QNM82555.1"/>
    <property type="molecule type" value="Genomic_DNA"/>
</dbReference>
<dbReference type="GO" id="GO:0016747">
    <property type="term" value="F:acyltransferase activity, transferring groups other than amino-acyl groups"/>
    <property type="evidence" value="ECO:0007669"/>
    <property type="project" value="InterPro"/>
</dbReference>
<evidence type="ECO:0000313" key="3">
    <source>
        <dbReference type="Proteomes" id="UP000515861"/>
    </source>
</evidence>
<dbReference type="SUPFAM" id="SSF55729">
    <property type="entry name" value="Acyl-CoA N-acyltransferases (Nat)"/>
    <property type="match status" value="1"/>
</dbReference>
<reference evidence="2 3" key="1">
    <citation type="submission" date="2020-08" db="EMBL/GenBank/DDBJ databases">
        <title>Sphingomonas sp. sand1-3 16S ribosomal RNA gene Genome sequencing and assembly.</title>
        <authorList>
            <person name="Kang M."/>
        </authorList>
    </citation>
    <scope>NUCLEOTIDE SEQUENCE [LARGE SCALE GENOMIC DNA]</scope>
    <source>
        <strain evidence="3">sand1-3</strain>
    </source>
</reference>
<keyword evidence="3" id="KW-1185">Reference proteome</keyword>
<name>A0A7G9L1Q6_9SPHN</name>
<evidence type="ECO:0000313" key="2">
    <source>
        <dbReference type="EMBL" id="QNM82555.1"/>
    </source>
</evidence>
<sequence length="150" mass="16683">MSGVKVRRLVPADIRVMQDMSRMFAAAFDEPETYARPPRAAYLDRLLGNPGFVALAALHDGEVVGGLIAYELVKYERERSEFYIYDLAVAEEHRRRGIATALIAEVCRIAAANDAEVVFVQADHGDDAAIALYTKLGTREDVMHFDIPAR</sequence>
<dbReference type="PROSITE" id="PS51186">
    <property type="entry name" value="GNAT"/>
    <property type="match status" value="1"/>
</dbReference>
<dbReference type="InterPro" id="IPR000182">
    <property type="entry name" value="GNAT_dom"/>
</dbReference>
<dbReference type="NCBIfam" id="NF033083">
    <property type="entry name" value="AAC_3_I"/>
    <property type="match status" value="1"/>
</dbReference>
<dbReference type="InterPro" id="IPR016181">
    <property type="entry name" value="Acyl_CoA_acyltransferase"/>
</dbReference>
<keyword evidence="2" id="KW-0808">Transferase</keyword>
<dbReference type="AlphaFoldDB" id="A0A7G9L1Q6"/>
<protein>
    <submittedName>
        <fullName evidence="2">AAC(3)-I family aminoglycoside N-acetyltransferase</fullName>
    </submittedName>
</protein>
<dbReference type="Pfam" id="PF00583">
    <property type="entry name" value="Acetyltransf_1"/>
    <property type="match status" value="1"/>
</dbReference>
<feature type="domain" description="N-acetyltransferase" evidence="1">
    <location>
        <begin position="4"/>
        <end position="150"/>
    </location>
</feature>
<dbReference type="PANTHER" id="PTHR43072">
    <property type="entry name" value="N-ACETYLTRANSFERASE"/>
    <property type="match status" value="1"/>
</dbReference>
<evidence type="ECO:0000259" key="1">
    <source>
        <dbReference type="PROSITE" id="PS51186"/>
    </source>
</evidence>
<dbReference type="RefSeq" id="WP_187479510.1">
    <property type="nucleotide sequence ID" value="NZ_CP060697.1"/>
</dbReference>
<dbReference type="CDD" id="cd04301">
    <property type="entry name" value="NAT_SF"/>
    <property type="match status" value="1"/>
</dbReference>
<accession>A0A7G9L1Q6</accession>
<gene>
    <name evidence="2" type="primary">aac(3)-I</name>
    <name evidence="2" type="ORF">H8M03_11195</name>
</gene>